<dbReference type="Pfam" id="PF00149">
    <property type="entry name" value="Metallophos"/>
    <property type="match status" value="1"/>
</dbReference>
<feature type="domain" description="Calcineurin-like phosphoesterase" evidence="2">
    <location>
        <begin position="787"/>
        <end position="956"/>
    </location>
</feature>
<dbReference type="InterPro" id="IPR029052">
    <property type="entry name" value="Metallo-depent_PP-like"/>
</dbReference>
<feature type="domain" description="Phosphodiester glycosidase" evidence="3">
    <location>
        <begin position="229"/>
        <end position="405"/>
    </location>
</feature>
<keyword evidence="1" id="KW-0732">Signal</keyword>
<evidence type="ECO:0000256" key="1">
    <source>
        <dbReference type="SAM" id="SignalP"/>
    </source>
</evidence>
<dbReference type="SUPFAM" id="SSF49373">
    <property type="entry name" value="Invasin/intimin cell-adhesion fragments"/>
    <property type="match status" value="1"/>
</dbReference>
<dbReference type="Proteomes" id="UP001596413">
    <property type="component" value="Unassembled WGS sequence"/>
</dbReference>
<evidence type="ECO:0000259" key="3">
    <source>
        <dbReference type="Pfam" id="PF09992"/>
    </source>
</evidence>
<reference evidence="5" key="1">
    <citation type="journal article" date="2019" name="Int. J. Syst. Evol. Microbiol.">
        <title>The Global Catalogue of Microorganisms (GCM) 10K type strain sequencing project: providing services to taxonomists for standard genome sequencing and annotation.</title>
        <authorList>
            <consortium name="The Broad Institute Genomics Platform"/>
            <consortium name="The Broad Institute Genome Sequencing Center for Infectious Disease"/>
            <person name="Wu L."/>
            <person name="Ma J."/>
        </authorList>
    </citation>
    <scope>NUCLEOTIDE SEQUENCE [LARGE SCALE GENOMIC DNA]</scope>
    <source>
        <strain evidence="5">CGMCC 1.13681</strain>
    </source>
</reference>
<dbReference type="PANTHER" id="PTHR40446">
    <property type="entry name" value="N-ACETYLGLUCOSAMINE-1-PHOSPHODIESTER ALPHA-N-ACETYLGLUCOSAMINIDASE"/>
    <property type="match status" value="1"/>
</dbReference>
<dbReference type="GO" id="GO:0016798">
    <property type="term" value="F:hydrolase activity, acting on glycosyl bonds"/>
    <property type="evidence" value="ECO:0007669"/>
    <property type="project" value="UniProtKB-KW"/>
</dbReference>
<dbReference type="InterPro" id="IPR008964">
    <property type="entry name" value="Invasin/intimin_cell_adhesion"/>
</dbReference>
<sequence>MQGQSHHAGRRTSRAALISVAAALALTALPSTPAAPRALAAVPTAIVHGDGIGLDSTSRPVAPGVELTSFERLESDKWLRADALSVDLGGSARVDYLADKVSDRETVADLAEAHDPGEGRRTVAALNADFFDINETGAPLGPGLDNGQVTHSPSAGAEEAVGIGAATAEGSAGRLLKLYFQGTLTLPGGPHPLQALNAANVPAGGIGAYTSQWGSADRALTVDGASRTTEVTVRDGRVATVSATPATGPIPADTTVLLGDDAGADTLAALNPGDPVAMEYRPVTDGGEVPRTAVGGRGVLVLDGVAQNWEGRPNNASAARTAVGFSRDGRTMHVLTVDGRSGDTGGVTLTELALMMKQLGAHSALNLDGGGSSTLLARAPGSDTPRLENTPSDGFERVVPNGLAITAPDGSGTLKGFWLTPTADPARAPSADQVPGGHPDRVFPGLHRALTAAGHDETYGPADGTPADWTSSDPGVGAVDSGGLFTARSGGTAEITAHRGAAKGTTTLTVLGALDRVRPSSERVGLKDPHDTGGFGLVGWDAAGDSAPIDPADVHLDYDRDLFTLTPDPAAGGFTVRARTAQPFASGQVTATVQGRSTALAVTVGLHEQSVAAFDDAAQWTYTTARASGSVAPEPQGHEGQGLRMAYDFTQSTATRALYAVPPAEIPVPGQPRSFGLWVKSDGKGAWPSLHLKDAAGVTQVLRAPYLTEPGWQQLTFEVPRGIAYPLRVVRFYLAETVPAHQYSSEVVIDELTAQTPPDADLPPQPTVADPLITTAADVQGRAWRYAVMSDAQFVSREPDSDLVRAARRTLREIKAAHPDFLVVNGDLVDEGSPADLDLAHRILDEELGDELPWTYVPGNHEVMGGRIENFVAEFGAPQRTFDHKGTRFVTLDTSRLTLRSGGYPQIQELRRQLDTAAADPAVSSVTVIAHVPPRDPTPQKGSQLGDRKEADLLEDWLGDFRRRTGKGALFIGAHVGTFHAERVEGVPYLVNGNSGKNPATPPDRGGFTGWSLIGVDPVSAGQRLAARLRPWSGGPDWVDVQTRAHVDALTLDAPARLRAGATGQVTATVLQDARRVPVAWPLSADWTGTPNLWIGPARTAPAGSAAAYDPATGTLTGLRPGSGTLTVTVNGIPTAAQVTVYR</sequence>
<dbReference type="Gene3D" id="2.60.40.1080">
    <property type="match status" value="1"/>
</dbReference>
<dbReference type="InterPro" id="IPR006311">
    <property type="entry name" value="TAT_signal"/>
</dbReference>
<dbReference type="PROSITE" id="PS51318">
    <property type="entry name" value="TAT"/>
    <property type="match status" value="1"/>
</dbReference>
<dbReference type="Gene3D" id="3.60.21.10">
    <property type="match status" value="1"/>
</dbReference>
<evidence type="ECO:0000313" key="4">
    <source>
        <dbReference type="EMBL" id="MFC7216598.1"/>
    </source>
</evidence>
<feature type="chain" id="PRO_5046203705" evidence="1">
    <location>
        <begin position="35"/>
        <end position="1143"/>
    </location>
</feature>
<evidence type="ECO:0000259" key="2">
    <source>
        <dbReference type="Pfam" id="PF00149"/>
    </source>
</evidence>
<dbReference type="SUPFAM" id="SSF56300">
    <property type="entry name" value="Metallo-dependent phosphatases"/>
    <property type="match status" value="1"/>
</dbReference>
<comment type="caution">
    <text evidence="4">The sequence shown here is derived from an EMBL/GenBank/DDBJ whole genome shotgun (WGS) entry which is preliminary data.</text>
</comment>
<keyword evidence="4" id="KW-0326">Glycosidase</keyword>
<evidence type="ECO:0000313" key="5">
    <source>
        <dbReference type="Proteomes" id="UP001596413"/>
    </source>
</evidence>
<keyword evidence="4" id="KW-0378">Hydrolase</keyword>
<protein>
    <submittedName>
        <fullName evidence="4">Phosphodiester glycosidase family protein</fullName>
    </submittedName>
</protein>
<proteinExistence type="predicted"/>
<keyword evidence="5" id="KW-1185">Reference proteome</keyword>
<dbReference type="InterPro" id="IPR004843">
    <property type="entry name" value="Calcineurin-like_PHP"/>
</dbReference>
<name>A0ABW2G790_9ACTN</name>
<accession>A0ABW2G790</accession>
<feature type="signal peptide" evidence="1">
    <location>
        <begin position="1"/>
        <end position="34"/>
    </location>
</feature>
<dbReference type="InterPro" id="IPR018711">
    <property type="entry name" value="NAGPA"/>
</dbReference>
<dbReference type="Pfam" id="PF09992">
    <property type="entry name" value="NAGPA"/>
    <property type="match status" value="1"/>
</dbReference>
<gene>
    <name evidence="4" type="ORF">ACFQLX_00195</name>
</gene>
<dbReference type="EMBL" id="JBHSZO010000001">
    <property type="protein sequence ID" value="MFC7216598.1"/>
    <property type="molecule type" value="Genomic_DNA"/>
</dbReference>
<dbReference type="PANTHER" id="PTHR40446:SF2">
    <property type="entry name" value="N-ACETYLGLUCOSAMINE-1-PHOSPHODIESTER ALPHA-N-ACETYLGLUCOSAMINIDASE"/>
    <property type="match status" value="1"/>
</dbReference>
<organism evidence="4 5">
    <name type="scientific">Streptomyces polyrhachis</name>
    <dbReference type="NCBI Taxonomy" id="1282885"/>
    <lineage>
        <taxon>Bacteria</taxon>
        <taxon>Bacillati</taxon>
        <taxon>Actinomycetota</taxon>
        <taxon>Actinomycetes</taxon>
        <taxon>Kitasatosporales</taxon>
        <taxon>Streptomycetaceae</taxon>
        <taxon>Streptomyces</taxon>
    </lineage>
</organism>
<dbReference type="RefSeq" id="WP_386410178.1">
    <property type="nucleotide sequence ID" value="NZ_JBHSZO010000001.1"/>
</dbReference>